<proteinExistence type="predicted"/>
<evidence type="ECO:0000313" key="2">
    <source>
        <dbReference type="Proteomes" id="UP000018817"/>
    </source>
</evidence>
<dbReference type="EMBL" id="KI669564">
    <property type="protein sequence ID" value="ETN20314.1"/>
    <property type="molecule type" value="Genomic_DNA"/>
</dbReference>
<protein>
    <submittedName>
        <fullName evidence="1">Uncharacterized protein</fullName>
    </submittedName>
</protein>
<sequence length="82" mass="9739">MDSNILSIRSVSTAKGVESMREGVIKSIVKFIDGRVKNFQYRRKTVFPFQFIQVCRSLWERTHLYRQLCYRQVSEVFNSENS</sequence>
<gene>
    <name evidence="1" type="ORF">PPTG_03344</name>
</gene>
<accession>W2R6J4</accession>
<evidence type="ECO:0000313" key="1">
    <source>
        <dbReference type="EMBL" id="ETN20314.1"/>
    </source>
</evidence>
<reference evidence="1 2" key="2">
    <citation type="submission" date="2013-11" db="EMBL/GenBank/DDBJ databases">
        <title>The Genome Sequence of Phytophthora parasitica INRA-310.</title>
        <authorList>
            <consortium name="The Broad Institute Genomics Platform"/>
            <person name="Russ C."/>
            <person name="Tyler B."/>
            <person name="Panabieres F."/>
            <person name="Shan W."/>
            <person name="Tripathy S."/>
            <person name="Grunwald N."/>
            <person name="Machado M."/>
            <person name="Johnson C.S."/>
            <person name="Arredondo F."/>
            <person name="Hong C."/>
            <person name="Coffey M."/>
            <person name="Young S.K."/>
            <person name="Zeng Q."/>
            <person name="Gargeya S."/>
            <person name="Fitzgerald M."/>
            <person name="Abouelleil A."/>
            <person name="Alvarado L."/>
            <person name="Chapman S.B."/>
            <person name="Gainer-Dewar J."/>
            <person name="Goldberg J."/>
            <person name="Griggs A."/>
            <person name="Gujja S."/>
            <person name="Hansen M."/>
            <person name="Howarth C."/>
            <person name="Imamovic A."/>
            <person name="Ireland A."/>
            <person name="Larimer J."/>
            <person name="McCowan C."/>
            <person name="Murphy C."/>
            <person name="Pearson M."/>
            <person name="Poon T.W."/>
            <person name="Priest M."/>
            <person name="Roberts A."/>
            <person name="Saif S."/>
            <person name="Shea T."/>
            <person name="Sykes S."/>
            <person name="Wortman J."/>
            <person name="Nusbaum C."/>
            <person name="Birren B."/>
        </authorList>
    </citation>
    <scope>NUCLEOTIDE SEQUENCE [LARGE SCALE GENOMIC DNA]</scope>
    <source>
        <strain evidence="1 2">INRA-310</strain>
    </source>
</reference>
<dbReference type="OrthoDB" id="138839at2759"/>
<name>W2R6J4_PHYN3</name>
<dbReference type="GeneID" id="20173523"/>
<dbReference type="VEuPathDB" id="FungiDB:PPTG_03344"/>
<reference evidence="2" key="1">
    <citation type="submission" date="2011-12" db="EMBL/GenBank/DDBJ databases">
        <authorList>
            <consortium name="The Broad Institute Genome Sequencing Platform"/>
            <person name="Russ C."/>
            <person name="Tyler B."/>
            <person name="Panabieres F."/>
            <person name="Shan W."/>
            <person name="Tripathy S."/>
            <person name="Grunwald N."/>
            <person name="Machado M."/>
            <person name="Young S.K."/>
            <person name="Zeng Q."/>
            <person name="Gargeya S."/>
            <person name="Fitzgerald M."/>
            <person name="Haas B."/>
            <person name="Abouelleil A."/>
            <person name="Alvarado L."/>
            <person name="Arachchi H.M."/>
            <person name="Berlin A."/>
            <person name="Chapman S.B."/>
            <person name="Gearin G."/>
            <person name="Goldberg J."/>
            <person name="Griggs A."/>
            <person name="Gujja S."/>
            <person name="Hansen M."/>
            <person name="Heiman D."/>
            <person name="Howarth C."/>
            <person name="Larimer J."/>
            <person name="Lui A."/>
            <person name="MacDonald P.J.P."/>
            <person name="McCowen C."/>
            <person name="Montmayeur A."/>
            <person name="Murphy C."/>
            <person name="Neiman D."/>
            <person name="Pearson M."/>
            <person name="Priest M."/>
            <person name="Roberts A."/>
            <person name="Saif S."/>
            <person name="Shea T."/>
            <person name="Sisk P."/>
            <person name="Stolte C."/>
            <person name="Sykes S."/>
            <person name="Wortman J."/>
            <person name="Nusbaum C."/>
            <person name="Birren B."/>
        </authorList>
    </citation>
    <scope>NUCLEOTIDE SEQUENCE [LARGE SCALE GENOMIC DNA]</scope>
    <source>
        <strain evidence="2">INRA-310</strain>
    </source>
</reference>
<dbReference type="AlphaFoldDB" id="W2R6J4"/>
<organism evidence="1 2">
    <name type="scientific">Phytophthora nicotianae (strain INRA-310)</name>
    <name type="common">Phytophthora parasitica</name>
    <dbReference type="NCBI Taxonomy" id="761204"/>
    <lineage>
        <taxon>Eukaryota</taxon>
        <taxon>Sar</taxon>
        <taxon>Stramenopiles</taxon>
        <taxon>Oomycota</taxon>
        <taxon>Peronosporomycetes</taxon>
        <taxon>Peronosporales</taxon>
        <taxon>Peronosporaceae</taxon>
        <taxon>Phytophthora</taxon>
    </lineage>
</organism>
<dbReference type="RefSeq" id="XP_008894269.1">
    <property type="nucleotide sequence ID" value="XM_008896021.1"/>
</dbReference>
<dbReference type="Proteomes" id="UP000018817">
    <property type="component" value="Unassembled WGS sequence"/>
</dbReference>